<gene>
    <name evidence="2" type="primary">tktB_4</name>
    <name evidence="2" type="ORF">NCTC9045_01689</name>
</gene>
<reference evidence="2 3" key="1">
    <citation type="submission" date="2018-06" db="EMBL/GenBank/DDBJ databases">
        <authorList>
            <consortium name="Pathogen Informatics"/>
            <person name="Doyle S."/>
        </authorList>
    </citation>
    <scope>NUCLEOTIDE SEQUENCE [LARGE SCALE GENOMIC DNA]</scope>
    <source>
        <strain evidence="2 3">NCTC9045</strain>
    </source>
</reference>
<dbReference type="GO" id="GO:0004802">
    <property type="term" value="F:transketolase activity"/>
    <property type="evidence" value="ECO:0007669"/>
    <property type="project" value="UniProtKB-EC"/>
</dbReference>
<dbReference type="InterPro" id="IPR029061">
    <property type="entry name" value="THDP-binding"/>
</dbReference>
<accession>A0A376WZS4</accession>
<evidence type="ECO:0000313" key="2">
    <source>
        <dbReference type="EMBL" id="STJ53826.1"/>
    </source>
</evidence>
<name>A0A376WZS4_ECOLX</name>
<dbReference type="AlphaFoldDB" id="A0A376WZS4"/>
<dbReference type="Gene3D" id="3.40.50.970">
    <property type="match status" value="1"/>
</dbReference>
<evidence type="ECO:0000259" key="1">
    <source>
        <dbReference type="Pfam" id="PF00456"/>
    </source>
</evidence>
<feature type="domain" description="Transketolase N-terminal" evidence="1">
    <location>
        <begin position="1"/>
        <end position="137"/>
    </location>
</feature>
<dbReference type="Pfam" id="PF00456">
    <property type="entry name" value="Transketolase_N"/>
    <property type="match status" value="1"/>
</dbReference>
<sequence>MLLYSLLHLTGYDLPLEELKNFRQLHSKTPGHPEIGYTPGVETTTGPLGQGLANAVGLAIAERTLAAQFNQPDHEIVDHFTYVFMGDGCLMEGISHEVCSLAGTLGLGKLIGFYDHNGISIDGETEGWFTDDTAKTF</sequence>
<dbReference type="GO" id="GO:0006098">
    <property type="term" value="P:pentose-phosphate shunt"/>
    <property type="evidence" value="ECO:0007669"/>
    <property type="project" value="TreeGrafter"/>
</dbReference>
<dbReference type="InterPro" id="IPR005474">
    <property type="entry name" value="Transketolase_N"/>
</dbReference>
<proteinExistence type="predicted"/>
<keyword evidence="2" id="KW-0808">Transferase</keyword>
<dbReference type="PANTHER" id="PTHR43522">
    <property type="entry name" value="TRANSKETOLASE"/>
    <property type="match status" value="1"/>
</dbReference>
<dbReference type="PANTHER" id="PTHR43522:SF13">
    <property type="entry name" value="TRANSKETOLASE 2"/>
    <property type="match status" value="1"/>
</dbReference>
<dbReference type="SUPFAM" id="SSF52518">
    <property type="entry name" value="Thiamin diphosphate-binding fold (THDP-binding)"/>
    <property type="match status" value="1"/>
</dbReference>
<dbReference type="InterPro" id="IPR033247">
    <property type="entry name" value="Transketolase_fam"/>
</dbReference>
<organism evidence="2 3">
    <name type="scientific">Escherichia coli</name>
    <dbReference type="NCBI Taxonomy" id="562"/>
    <lineage>
        <taxon>Bacteria</taxon>
        <taxon>Pseudomonadati</taxon>
        <taxon>Pseudomonadota</taxon>
        <taxon>Gammaproteobacteria</taxon>
        <taxon>Enterobacterales</taxon>
        <taxon>Enterobacteriaceae</taxon>
        <taxon>Escherichia</taxon>
    </lineage>
</organism>
<dbReference type="EC" id="2.2.1.1" evidence="2"/>
<evidence type="ECO:0000313" key="3">
    <source>
        <dbReference type="Proteomes" id="UP000254503"/>
    </source>
</evidence>
<dbReference type="GO" id="GO:0005829">
    <property type="term" value="C:cytosol"/>
    <property type="evidence" value="ECO:0007669"/>
    <property type="project" value="TreeGrafter"/>
</dbReference>
<dbReference type="Proteomes" id="UP000254503">
    <property type="component" value="Unassembled WGS sequence"/>
</dbReference>
<protein>
    <submittedName>
        <fullName evidence="2">Transketolase</fullName>
        <ecNumber evidence="2">2.2.1.1</ecNumber>
    </submittedName>
</protein>
<dbReference type="EMBL" id="UGDD01000002">
    <property type="protein sequence ID" value="STJ53826.1"/>
    <property type="molecule type" value="Genomic_DNA"/>
</dbReference>